<dbReference type="Proteomes" id="UP000188559">
    <property type="component" value="Unassembled WGS sequence"/>
</dbReference>
<evidence type="ECO:0000256" key="1">
    <source>
        <dbReference type="SAM" id="Phobius"/>
    </source>
</evidence>
<reference evidence="2 3" key="1">
    <citation type="submission" date="2016-10" db="EMBL/GenBank/DDBJ databases">
        <title>Pseudomonas lactis sp. nov. and Pseudomonas paralactis sp. nov., isolated from bovine raw milk.</title>
        <authorList>
            <person name="Von Neubeck M."/>
            <person name="Huptas C."/>
            <person name="Glueck C."/>
            <person name="Krewinkel M."/>
            <person name="Stoeckel M."/>
            <person name="Stressler T."/>
            <person name="Fischer L."/>
            <person name="Hinrichs J."/>
            <person name="Scherer S."/>
            <person name="Wenning M."/>
        </authorList>
    </citation>
    <scope>NUCLEOTIDE SEQUENCE [LARGE SCALE GENOMIC DNA]</scope>
    <source>
        <strain evidence="2 3">DSM 18862</strain>
    </source>
</reference>
<evidence type="ECO:0000313" key="2">
    <source>
        <dbReference type="EMBL" id="ONH40450.1"/>
    </source>
</evidence>
<name>A0A1V2J5M2_PSEAZ</name>
<evidence type="ECO:0000313" key="3">
    <source>
        <dbReference type="Proteomes" id="UP000188559"/>
    </source>
</evidence>
<dbReference type="EMBL" id="MNPV01000010">
    <property type="protein sequence ID" value="ONH40450.1"/>
    <property type="molecule type" value="Genomic_DNA"/>
</dbReference>
<organism evidence="2 3">
    <name type="scientific">Pseudomonas azotoformans</name>
    <dbReference type="NCBI Taxonomy" id="47878"/>
    <lineage>
        <taxon>Bacteria</taxon>
        <taxon>Pseudomonadati</taxon>
        <taxon>Pseudomonadota</taxon>
        <taxon>Gammaproteobacteria</taxon>
        <taxon>Pseudomonadales</taxon>
        <taxon>Pseudomonadaceae</taxon>
        <taxon>Pseudomonas</taxon>
    </lineage>
</organism>
<comment type="caution">
    <text evidence="2">The sequence shown here is derived from an EMBL/GenBank/DDBJ whole genome shotgun (WGS) entry which is preliminary data.</text>
</comment>
<proteinExistence type="predicted"/>
<keyword evidence="1" id="KW-0472">Membrane</keyword>
<gene>
    <name evidence="2" type="ORF">BLL37_28255</name>
</gene>
<feature type="transmembrane region" description="Helical" evidence="1">
    <location>
        <begin position="50"/>
        <end position="70"/>
    </location>
</feature>
<keyword evidence="1" id="KW-0812">Transmembrane</keyword>
<keyword evidence="3" id="KW-1185">Reference proteome</keyword>
<accession>A0A1V2J5M2</accession>
<keyword evidence="1" id="KW-1133">Transmembrane helix</keyword>
<dbReference type="AlphaFoldDB" id="A0A1V2J5M2"/>
<sequence>MQGGGTLARNTGPRQWAKPALIQCWRHKGFMGELTGMARYPFTGEGFELLGGWLGVFVLAAIALYPACLLTHARTEQRMFIGKRDTDAVAVFHLAAPRHIAWVACAGAQGGDVQINRRAFAPGAWPMAGDAAQADSV</sequence>
<protein>
    <submittedName>
        <fullName evidence="2">Uncharacterized protein</fullName>
    </submittedName>
</protein>